<reference evidence="2" key="1">
    <citation type="submission" date="2020-05" db="EMBL/GenBank/DDBJ databases">
        <title>Frigoriglobus tundricola gen. nov., sp. nov., a psychrotolerant cellulolytic planctomycete of the family Gemmataceae with two divergent copies of 16S rRNA gene.</title>
        <authorList>
            <person name="Kulichevskaya I.S."/>
            <person name="Ivanova A.A."/>
            <person name="Naumoff D.G."/>
            <person name="Beletsky A.V."/>
            <person name="Rijpstra W.I.C."/>
            <person name="Sinninghe Damste J.S."/>
            <person name="Mardanov A.V."/>
            <person name="Ravin N.V."/>
            <person name="Dedysh S.N."/>
        </authorList>
    </citation>
    <scope>NUCLEOTIDE SEQUENCE [LARGE SCALE GENOMIC DNA]</scope>
    <source>
        <strain evidence="2">PL17</strain>
    </source>
</reference>
<organism evidence="1 2">
    <name type="scientific">Frigoriglobus tundricola</name>
    <dbReference type="NCBI Taxonomy" id="2774151"/>
    <lineage>
        <taxon>Bacteria</taxon>
        <taxon>Pseudomonadati</taxon>
        <taxon>Planctomycetota</taxon>
        <taxon>Planctomycetia</taxon>
        <taxon>Gemmatales</taxon>
        <taxon>Gemmataceae</taxon>
        <taxon>Frigoriglobus</taxon>
    </lineage>
</organism>
<evidence type="ECO:0000313" key="2">
    <source>
        <dbReference type="Proteomes" id="UP000503447"/>
    </source>
</evidence>
<evidence type="ECO:0008006" key="3">
    <source>
        <dbReference type="Google" id="ProtNLM"/>
    </source>
</evidence>
<gene>
    <name evidence="1" type="ORF">FTUN_4563</name>
</gene>
<sequence length="68" mass="7461">MQLTEVVTQRVADRTGRRVKNLVVEVANTGESVVLRGRANSFHVKQLAQQGAREALPHALLENAIVVD</sequence>
<accession>A0A6M5YUN1</accession>
<dbReference type="AlphaFoldDB" id="A0A6M5YUN1"/>
<name>A0A6M5YUN1_9BACT</name>
<keyword evidence="2" id="KW-1185">Reference proteome</keyword>
<dbReference type="Proteomes" id="UP000503447">
    <property type="component" value="Chromosome"/>
</dbReference>
<dbReference type="KEGG" id="ftj:FTUN_4563"/>
<dbReference type="EMBL" id="CP053452">
    <property type="protein sequence ID" value="QJW97003.1"/>
    <property type="molecule type" value="Genomic_DNA"/>
</dbReference>
<evidence type="ECO:0000313" key="1">
    <source>
        <dbReference type="EMBL" id="QJW97003.1"/>
    </source>
</evidence>
<protein>
    <recommendedName>
        <fullName evidence="3">BON domain-containing protein</fullName>
    </recommendedName>
</protein>
<proteinExistence type="predicted"/>